<dbReference type="Proteomes" id="UP001482620">
    <property type="component" value="Unassembled WGS sequence"/>
</dbReference>
<keyword evidence="2" id="KW-1185">Reference proteome</keyword>
<evidence type="ECO:0000313" key="2">
    <source>
        <dbReference type="Proteomes" id="UP001482620"/>
    </source>
</evidence>
<reference evidence="1 2" key="1">
    <citation type="submission" date="2021-06" db="EMBL/GenBank/DDBJ databases">
        <authorList>
            <person name="Palmer J.M."/>
        </authorList>
    </citation>
    <scope>NUCLEOTIDE SEQUENCE [LARGE SCALE GENOMIC DNA]</scope>
    <source>
        <strain evidence="2">if_2019</strain>
        <tissue evidence="1">Muscle</tissue>
    </source>
</reference>
<evidence type="ECO:0000313" key="1">
    <source>
        <dbReference type="EMBL" id="MEQ2235741.1"/>
    </source>
</evidence>
<sequence>MEHSASGPCQVTTIRRCTTRWRDSTQSPRAGAGTVQFRHCWLADSLIQFSASSINLAFNRPEFISRLGPDCDPLFEVVWVQTDSGAVRFWSKYESASICLNYHKRTPF</sequence>
<accession>A0ABV0TSE2</accession>
<organism evidence="1 2">
    <name type="scientific">Ilyodon furcidens</name>
    <name type="common">goldbreast splitfin</name>
    <dbReference type="NCBI Taxonomy" id="33524"/>
    <lineage>
        <taxon>Eukaryota</taxon>
        <taxon>Metazoa</taxon>
        <taxon>Chordata</taxon>
        <taxon>Craniata</taxon>
        <taxon>Vertebrata</taxon>
        <taxon>Euteleostomi</taxon>
        <taxon>Actinopterygii</taxon>
        <taxon>Neopterygii</taxon>
        <taxon>Teleostei</taxon>
        <taxon>Neoteleostei</taxon>
        <taxon>Acanthomorphata</taxon>
        <taxon>Ovalentaria</taxon>
        <taxon>Atherinomorphae</taxon>
        <taxon>Cyprinodontiformes</taxon>
        <taxon>Goodeidae</taxon>
        <taxon>Ilyodon</taxon>
    </lineage>
</organism>
<protein>
    <submittedName>
        <fullName evidence="1">Uncharacterized protein</fullName>
    </submittedName>
</protein>
<proteinExistence type="predicted"/>
<name>A0ABV0TSE2_9TELE</name>
<dbReference type="EMBL" id="JAHRIQ010046649">
    <property type="protein sequence ID" value="MEQ2235741.1"/>
    <property type="molecule type" value="Genomic_DNA"/>
</dbReference>
<gene>
    <name evidence="1" type="ORF">ILYODFUR_005331</name>
</gene>
<comment type="caution">
    <text evidence="1">The sequence shown here is derived from an EMBL/GenBank/DDBJ whole genome shotgun (WGS) entry which is preliminary data.</text>
</comment>